<dbReference type="EMBL" id="ON529858">
    <property type="protein sequence ID" value="UTC29737.1"/>
    <property type="molecule type" value="Genomic_DNA"/>
</dbReference>
<name>A0A9E7SUS9_9CAUD</name>
<proteinExistence type="predicted"/>
<keyword evidence="1" id="KW-0489">Methyltransferase</keyword>
<sequence>MTDQRTNLEATDTPLFLAVQMIARAGLAHGSTMLEPSAGTGAIASVAKATGVDVCMVELNAQRATDLHNRDLGPVWCGDFLSLQPGHFALFGKPAPLSFDAVVMNPPINAHPHVTRAIQFVRPGGRLVALLHRHIAQGFYDALGGEFEALPDDTFVFKGKPIPAAIWSVTL</sequence>
<evidence type="ECO:0000313" key="1">
    <source>
        <dbReference type="EMBL" id="UTC29737.1"/>
    </source>
</evidence>
<accession>A0A9E7SUS9</accession>
<evidence type="ECO:0000313" key="2">
    <source>
        <dbReference type="Proteomes" id="UP001057427"/>
    </source>
</evidence>
<reference evidence="1" key="1">
    <citation type="submission" date="2022-05" db="EMBL/GenBank/DDBJ databases">
        <authorList>
            <person name="Friedrich I."/>
            <person name="Poehlein A."/>
            <person name="Schneider D."/>
            <person name="Hertel R."/>
            <person name="Daniel R."/>
        </authorList>
    </citation>
    <scope>NUCLEOTIDE SEQUENCE</scope>
</reference>
<dbReference type="GO" id="GO:0008168">
    <property type="term" value="F:methyltransferase activity"/>
    <property type="evidence" value="ECO:0007669"/>
    <property type="project" value="UniProtKB-KW"/>
</dbReference>
<organism evidence="1 2">
    <name type="scientific">Brevundimonas phage vB_BgoS-Bajun</name>
    <dbReference type="NCBI Taxonomy" id="2948594"/>
    <lineage>
        <taxon>Viruses</taxon>
        <taxon>Duplodnaviria</taxon>
        <taxon>Heunggongvirae</taxon>
        <taxon>Uroviricota</taxon>
        <taxon>Caudoviricetes</taxon>
        <taxon>Dolichocephalovirinae</taxon>
    </lineage>
</organism>
<keyword evidence="2" id="KW-1185">Reference proteome</keyword>
<dbReference type="GO" id="GO:0032259">
    <property type="term" value="P:methylation"/>
    <property type="evidence" value="ECO:0007669"/>
    <property type="project" value="UniProtKB-KW"/>
</dbReference>
<keyword evidence="1" id="KW-0808">Transferase</keyword>
<dbReference type="Proteomes" id="UP001057427">
    <property type="component" value="Segment"/>
</dbReference>
<protein>
    <submittedName>
        <fullName evidence="1">DNA modification methylase</fullName>
    </submittedName>
</protein>
<gene>
    <name evidence="1" type="ORF">BAJUN_01070</name>
</gene>
<dbReference type="InterPro" id="IPR029063">
    <property type="entry name" value="SAM-dependent_MTases_sf"/>
</dbReference>
<dbReference type="Gene3D" id="3.40.50.150">
    <property type="entry name" value="Vaccinia Virus protein VP39"/>
    <property type="match status" value="1"/>
</dbReference>
<dbReference type="CDD" id="cd02440">
    <property type="entry name" value="AdoMet_MTases"/>
    <property type="match status" value="1"/>
</dbReference>
<dbReference type="SUPFAM" id="SSF53335">
    <property type="entry name" value="S-adenosyl-L-methionine-dependent methyltransferases"/>
    <property type="match status" value="1"/>
</dbReference>